<protein>
    <submittedName>
        <fullName evidence="1">Uncharacterized protein</fullName>
    </submittedName>
</protein>
<accession>A0A2P2IPQ8</accession>
<name>A0A2P2IPQ8_RHIMU</name>
<evidence type="ECO:0000313" key="1">
    <source>
        <dbReference type="EMBL" id="MBW83167.1"/>
    </source>
</evidence>
<sequence length="19" mass="2248">MLEALFLDVWGVIHSEFKL</sequence>
<proteinExistence type="predicted"/>
<organism evidence="1">
    <name type="scientific">Rhizophora mucronata</name>
    <name type="common">Asiatic mangrove</name>
    <dbReference type="NCBI Taxonomy" id="61149"/>
    <lineage>
        <taxon>Eukaryota</taxon>
        <taxon>Viridiplantae</taxon>
        <taxon>Streptophyta</taxon>
        <taxon>Embryophyta</taxon>
        <taxon>Tracheophyta</taxon>
        <taxon>Spermatophyta</taxon>
        <taxon>Magnoliopsida</taxon>
        <taxon>eudicotyledons</taxon>
        <taxon>Gunneridae</taxon>
        <taxon>Pentapetalae</taxon>
        <taxon>rosids</taxon>
        <taxon>fabids</taxon>
        <taxon>Malpighiales</taxon>
        <taxon>Rhizophoraceae</taxon>
        <taxon>Rhizophora</taxon>
    </lineage>
</organism>
<dbReference type="AlphaFoldDB" id="A0A2P2IPQ8"/>
<dbReference type="EMBL" id="GGEC01002684">
    <property type="protein sequence ID" value="MBW83167.1"/>
    <property type="molecule type" value="Transcribed_RNA"/>
</dbReference>
<reference evidence="1" key="1">
    <citation type="submission" date="2018-02" db="EMBL/GenBank/DDBJ databases">
        <title>Rhizophora mucronata_Transcriptome.</title>
        <authorList>
            <person name="Meera S.P."/>
            <person name="Sreeshan A."/>
            <person name="Augustine A."/>
        </authorList>
    </citation>
    <scope>NUCLEOTIDE SEQUENCE</scope>
    <source>
        <tissue evidence="1">Leaf</tissue>
    </source>
</reference>